<protein>
    <submittedName>
        <fullName evidence="1">Uncharacterized protein</fullName>
    </submittedName>
</protein>
<evidence type="ECO:0000313" key="1">
    <source>
        <dbReference type="EMBL" id="RJO77240.1"/>
    </source>
</evidence>
<dbReference type="EMBL" id="QZFU01000016">
    <property type="protein sequence ID" value="RJO77240.1"/>
    <property type="molecule type" value="Genomic_DNA"/>
</dbReference>
<proteinExistence type="predicted"/>
<dbReference type="AlphaFoldDB" id="A0A3A4KBH7"/>
<evidence type="ECO:0000313" key="2">
    <source>
        <dbReference type="Proteomes" id="UP000266677"/>
    </source>
</evidence>
<reference evidence="1 2" key="1">
    <citation type="submission" date="2018-09" db="EMBL/GenBank/DDBJ databases">
        <title>YIM PH21274 draft genome.</title>
        <authorList>
            <person name="Miao C."/>
        </authorList>
    </citation>
    <scope>NUCLEOTIDE SEQUENCE [LARGE SCALE GENOMIC DNA]</scope>
    <source>
        <strain evidence="1 2">YIM PH 21724</strain>
    </source>
</reference>
<dbReference type="Proteomes" id="UP000266677">
    <property type="component" value="Unassembled WGS sequence"/>
</dbReference>
<sequence length="108" mass="11620">MRILLFTAALAAVPLLTACGGNSRPDVTAADLSDSMYKKGMHDRNLTDCAAKLYVVEGISQDGLRLMVSDEYDRKAADPNTFGMDAKDADKVRAAQEKIVAQCVGKPQ</sequence>
<organism evidence="1 2">
    <name type="scientific">Nocardia panacis</name>
    <dbReference type="NCBI Taxonomy" id="2340916"/>
    <lineage>
        <taxon>Bacteria</taxon>
        <taxon>Bacillati</taxon>
        <taxon>Actinomycetota</taxon>
        <taxon>Actinomycetes</taxon>
        <taxon>Mycobacteriales</taxon>
        <taxon>Nocardiaceae</taxon>
        <taxon>Nocardia</taxon>
    </lineage>
</organism>
<dbReference type="OrthoDB" id="4565427at2"/>
<name>A0A3A4KBH7_9NOCA</name>
<comment type="caution">
    <text evidence="1">The sequence shown here is derived from an EMBL/GenBank/DDBJ whole genome shotgun (WGS) entry which is preliminary data.</text>
</comment>
<accession>A0A3A4KBH7</accession>
<keyword evidence="2" id="KW-1185">Reference proteome</keyword>
<gene>
    <name evidence="1" type="ORF">D5S18_11110</name>
</gene>
<dbReference type="PROSITE" id="PS51257">
    <property type="entry name" value="PROKAR_LIPOPROTEIN"/>
    <property type="match status" value="1"/>
</dbReference>